<proteinExistence type="predicted"/>
<dbReference type="EMBL" id="JANPWB010000001">
    <property type="protein sequence ID" value="KAJ1216388.1"/>
    <property type="molecule type" value="Genomic_DNA"/>
</dbReference>
<dbReference type="AlphaFoldDB" id="A0AAV7WT95"/>
<dbReference type="Proteomes" id="UP001066276">
    <property type="component" value="Chromosome 1_1"/>
</dbReference>
<sequence>MQPEASALLRRWSRGRISYDTASHGECIGRSRSRGHSNPAGRPPPLKWPRPSMCSYGCQRGSRAAGLTTCHLKKEVQAPLQDVYAGRGSELQCMLPLRSSC</sequence>
<evidence type="ECO:0000313" key="3">
    <source>
        <dbReference type="Proteomes" id="UP001066276"/>
    </source>
</evidence>
<organism evidence="2 3">
    <name type="scientific">Pleurodeles waltl</name>
    <name type="common">Iberian ribbed newt</name>
    <dbReference type="NCBI Taxonomy" id="8319"/>
    <lineage>
        <taxon>Eukaryota</taxon>
        <taxon>Metazoa</taxon>
        <taxon>Chordata</taxon>
        <taxon>Craniata</taxon>
        <taxon>Vertebrata</taxon>
        <taxon>Euteleostomi</taxon>
        <taxon>Amphibia</taxon>
        <taxon>Batrachia</taxon>
        <taxon>Caudata</taxon>
        <taxon>Salamandroidea</taxon>
        <taxon>Salamandridae</taxon>
        <taxon>Pleurodelinae</taxon>
        <taxon>Pleurodeles</taxon>
    </lineage>
</organism>
<protein>
    <submittedName>
        <fullName evidence="2">Uncharacterized protein</fullName>
    </submittedName>
</protein>
<evidence type="ECO:0000256" key="1">
    <source>
        <dbReference type="SAM" id="MobiDB-lite"/>
    </source>
</evidence>
<gene>
    <name evidence="2" type="ORF">NDU88_003990</name>
</gene>
<reference evidence="2" key="1">
    <citation type="journal article" date="2022" name="bioRxiv">
        <title>Sequencing and chromosome-scale assembly of the giantPleurodeles waltlgenome.</title>
        <authorList>
            <person name="Brown T."/>
            <person name="Elewa A."/>
            <person name="Iarovenko S."/>
            <person name="Subramanian E."/>
            <person name="Araus A.J."/>
            <person name="Petzold A."/>
            <person name="Susuki M."/>
            <person name="Suzuki K.-i.T."/>
            <person name="Hayashi T."/>
            <person name="Toyoda A."/>
            <person name="Oliveira C."/>
            <person name="Osipova E."/>
            <person name="Leigh N.D."/>
            <person name="Simon A."/>
            <person name="Yun M.H."/>
        </authorList>
    </citation>
    <scope>NUCLEOTIDE SEQUENCE</scope>
    <source>
        <strain evidence="2">20211129_DDA</strain>
        <tissue evidence="2">Liver</tissue>
    </source>
</reference>
<evidence type="ECO:0000313" key="2">
    <source>
        <dbReference type="EMBL" id="KAJ1216388.1"/>
    </source>
</evidence>
<accession>A0AAV7WT95</accession>
<comment type="caution">
    <text evidence="2">The sequence shown here is derived from an EMBL/GenBank/DDBJ whole genome shotgun (WGS) entry which is preliminary data.</text>
</comment>
<feature type="region of interest" description="Disordered" evidence="1">
    <location>
        <begin position="23"/>
        <end position="48"/>
    </location>
</feature>
<name>A0AAV7WT95_PLEWA</name>
<keyword evidence="3" id="KW-1185">Reference proteome</keyword>